<comment type="caution">
    <text evidence="1">The sequence shown here is derived from an EMBL/GenBank/DDBJ whole genome shotgun (WGS) entry which is preliminary data.</text>
</comment>
<feature type="non-terminal residue" evidence="1">
    <location>
        <position position="1"/>
    </location>
</feature>
<name>A0AA88L8Z9_ARTSF</name>
<keyword evidence="2" id="KW-1185">Reference proteome</keyword>
<sequence length="112" mass="12742">FATEDRKVTTKSQQPATTKLTLASDDLTTVAQMMVWEKPDIKYDVSILQRYAIVNANINVFRNSKNLVPSLIVPTRLINLGRHPTLPQRQDIRLPNPTKVRDEEGVFINGRI</sequence>
<organism evidence="1 2">
    <name type="scientific">Artemia franciscana</name>
    <name type="common">Brine shrimp</name>
    <name type="synonym">Artemia sanfranciscana</name>
    <dbReference type="NCBI Taxonomy" id="6661"/>
    <lineage>
        <taxon>Eukaryota</taxon>
        <taxon>Metazoa</taxon>
        <taxon>Ecdysozoa</taxon>
        <taxon>Arthropoda</taxon>
        <taxon>Crustacea</taxon>
        <taxon>Branchiopoda</taxon>
        <taxon>Anostraca</taxon>
        <taxon>Artemiidae</taxon>
        <taxon>Artemia</taxon>
    </lineage>
</organism>
<dbReference type="EMBL" id="JAVRJZ010000011">
    <property type="protein sequence ID" value="KAK2717209.1"/>
    <property type="molecule type" value="Genomic_DNA"/>
</dbReference>
<evidence type="ECO:0000313" key="1">
    <source>
        <dbReference type="EMBL" id="KAK2717209.1"/>
    </source>
</evidence>
<dbReference type="Proteomes" id="UP001187531">
    <property type="component" value="Unassembled WGS sequence"/>
</dbReference>
<evidence type="ECO:0000313" key="2">
    <source>
        <dbReference type="Proteomes" id="UP001187531"/>
    </source>
</evidence>
<feature type="non-terminal residue" evidence="1">
    <location>
        <position position="112"/>
    </location>
</feature>
<gene>
    <name evidence="1" type="ORF">QYM36_007354</name>
</gene>
<protein>
    <submittedName>
        <fullName evidence="1">Uncharacterized protein</fullName>
    </submittedName>
</protein>
<accession>A0AA88L8Z9</accession>
<reference evidence="1" key="1">
    <citation type="submission" date="2023-07" db="EMBL/GenBank/DDBJ databases">
        <title>Chromosome-level genome assembly of Artemia franciscana.</title>
        <authorList>
            <person name="Jo E."/>
        </authorList>
    </citation>
    <scope>NUCLEOTIDE SEQUENCE</scope>
    <source>
        <tissue evidence="1">Whole body</tissue>
    </source>
</reference>
<proteinExistence type="predicted"/>
<dbReference type="AlphaFoldDB" id="A0AA88L8Z9"/>